<dbReference type="Proteomes" id="UP000007305">
    <property type="component" value="Chromosome 9"/>
</dbReference>
<accession>A0A804R8C1</accession>
<dbReference type="AlphaFoldDB" id="A0A804R8C1"/>
<evidence type="ECO:0000256" key="1">
    <source>
        <dbReference type="SAM" id="MobiDB-lite"/>
    </source>
</evidence>
<dbReference type="EnsemblPlants" id="Zm00001eb395010_T001">
    <property type="protein sequence ID" value="Zm00001eb395010_P001"/>
    <property type="gene ID" value="Zm00001eb395010"/>
</dbReference>
<reference evidence="2" key="3">
    <citation type="submission" date="2021-05" db="UniProtKB">
        <authorList>
            <consortium name="EnsemblPlants"/>
        </authorList>
    </citation>
    <scope>IDENTIFICATION</scope>
    <source>
        <strain evidence="2">cv. B73</strain>
    </source>
</reference>
<keyword evidence="3" id="KW-1185">Reference proteome</keyword>
<name>A0A804R8C1_MAIZE</name>
<protein>
    <submittedName>
        <fullName evidence="2">Uncharacterized protein</fullName>
    </submittedName>
</protein>
<feature type="region of interest" description="Disordered" evidence="1">
    <location>
        <begin position="109"/>
        <end position="192"/>
    </location>
</feature>
<reference evidence="3" key="1">
    <citation type="journal article" date="2009" name="Science">
        <title>The B73 maize genome: complexity, diversity, and dynamics.</title>
        <authorList>
            <person name="Schnable P.S."/>
            <person name="Ware D."/>
            <person name="Fulton R.S."/>
            <person name="Stein J.C."/>
            <person name="Wei F."/>
            <person name="Pasternak S."/>
            <person name="Liang C."/>
            <person name="Zhang J."/>
            <person name="Fulton L."/>
            <person name="Graves T.A."/>
            <person name="Minx P."/>
            <person name="Reily A.D."/>
            <person name="Courtney L."/>
            <person name="Kruchowski S.S."/>
            <person name="Tomlinson C."/>
            <person name="Strong C."/>
            <person name="Delehaunty K."/>
            <person name="Fronick C."/>
            <person name="Courtney B."/>
            <person name="Rock S.M."/>
            <person name="Belter E."/>
            <person name="Du F."/>
            <person name="Kim K."/>
            <person name="Abbott R.M."/>
            <person name="Cotton M."/>
            <person name="Levy A."/>
            <person name="Marchetto P."/>
            <person name="Ochoa K."/>
            <person name="Jackson S.M."/>
            <person name="Gillam B."/>
            <person name="Chen W."/>
            <person name="Yan L."/>
            <person name="Higginbotham J."/>
            <person name="Cardenas M."/>
            <person name="Waligorski J."/>
            <person name="Applebaum E."/>
            <person name="Phelps L."/>
            <person name="Falcone J."/>
            <person name="Kanchi K."/>
            <person name="Thane T."/>
            <person name="Scimone A."/>
            <person name="Thane N."/>
            <person name="Henke J."/>
            <person name="Wang T."/>
            <person name="Ruppert J."/>
            <person name="Shah N."/>
            <person name="Rotter K."/>
            <person name="Hodges J."/>
            <person name="Ingenthron E."/>
            <person name="Cordes M."/>
            <person name="Kohlberg S."/>
            <person name="Sgro J."/>
            <person name="Delgado B."/>
            <person name="Mead K."/>
            <person name="Chinwalla A."/>
            <person name="Leonard S."/>
            <person name="Crouse K."/>
            <person name="Collura K."/>
            <person name="Kudrna D."/>
            <person name="Currie J."/>
            <person name="He R."/>
            <person name="Angelova A."/>
            <person name="Rajasekar S."/>
            <person name="Mueller T."/>
            <person name="Lomeli R."/>
            <person name="Scara G."/>
            <person name="Ko A."/>
            <person name="Delaney K."/>
            <person name="Wissotski M."/>
            <person name="Lopez G."/>
            <person name="Campos D."/>
            <person name="Braidotti M."/>
            <person name="Ashley E."/>
            <person name="Golser W."/>
            <person name="Kim H."/>
            <person name="Lee S."/>
            <person name="Lin J."/>
            <person name="Dujmic Z."/>
            <person name="Kim W."/>
            <person name="Talag J."/>
            <person name="Zuccolo A."/>
            <person name="Fan C."/>
            <person name="Sebastian A."/>
            <person name="Kramer M."/>
            <person name="Spiegel L."/>
            <person name="Nascimento L."/>
            <person name="Zutavern T."/>
            <person name="Miller B."/>
            <person name="Ambroise C."/>
            <person name="Muller S."/>
            <person name="Spooner W."/>
            <person name="Narechania A."/>
            <person name="Ren L."/>
            <person name="Wei S."/>
            <person name="Kumari S."/>
            <person name="Faga B."/>
            <person name="Levy M.J."/>
            <person name="McMahan L."/>
            <person name="Van Buren P."/>
            <person name="Vaughn M.W."/>
            <person name="Ying K."/>
            <person name="Yeh C.-T."/>
            <person name="Emrich S.J."/>
            <person name="Jia Y."/>
            <person name="Kalyanaraman A."/>
            <person name="Hsia A.-P."/>
            <person name="Barbazuk W.B."/>
            <person name="Baucom R.S."/>
            <person name="Brutnell T.P."/>
            <person name="Carpita N.C."/>
            <person name="Chaparro C."/>
            <person name="Chia J.-M."/>
            <person name="Deragon J.-M."/>
            <person name="Estill J.C."/>
            <person name="Fu Y."/>
            <person name="Jeddeloh J.A."/>
            <person name="Han Y."/>
            <person name="Lee H."/>
            <person name="Li P."/>
            <person name="Lisch D.R."/>
            <person name="Liu S."/>
            <person name="Liu Z."/>
            <person name="Nagel D.H."/>
            <person name="McCann M.C."/>
            <person name="SanMiguel P."/>
            <person name="Myers A.M."/>
            <person name="Nettleton D."/>
            <person name="Nguyen J."/>
            <person name="Penning B.W."/>
            <person name="Ponnala L."/>
            <person name="Schneider K.L."/>
            <person name="Schwartz D.C."/>
            <person name="Sharma A."/>
            <person name="Soderlund C."/>
            <person name="Springer N.M."/>
            <person name="Sun Q."/>
            <person name="Wang H."/>
            <person name="Waterman M."/>
            <person name="Westerman R."/>
            <person name="Wolfgruber T.K."/>
            <person name="Yang L."/>
            <person name="Yu Y."/>
            <person name="Zhang L."/>
            <person name="Zhou S."/>
            <person name="Zhu Q."/>
            <person name="Bennetzen J.L."/>
            <person name="Dawe R.K."/>
            <person name="Jiang J."/>
            <person name="Jiang N."/>
            <person name="Presting G.G."/>
            <person name="Wessler S.R."/>
            <person name="Aluru S."/>
            <person name="Martienssen R.A."/>
            <person name="Clifton S.W."/>
            <person name="McCombie W.R."/>
            <person name="Wing R.A."/>
            <person name="Wilson R.K."/>
        </authorList>
    </citation>
    <scope>NUCLEOTIDE SEQUENCE [LARGE SCALE GENOMIC DNA]</scope>
    <source>
        <strain evidence="3">cv. B73</strain>
    </source>
</reference>
<evidence type="ECO:0000313" key="3">
    <source>
        <dbReference type="Proteomes" id="UP000007305"/>
    </source>
</evidence>
<evidence type="ECO:0000313" key="2">
    <source>
        <dbReference type="EnsemblPlants" id="Zm00001eb395010_P001"/>
    </source>
</evidence>
<proteinExistence type="predicted"/>
<sequence>MRPRPCPLRACPAVGHRQSVRTLAPSGLAQPPTTSDPSTPSPAPDHARAASAPYELPVTGPYTVSVFLEKGFLSIPGFILAGDNLIAKCPSWFWCILYSSRPALITGEEDGRATTNEEDGRVQPPDAGMTAQWKEEKSTRAGWTSARASVRKMTAQLPRMRAPDEEEDRATAEDAGTGPGGQRGPGGRRRRAQAHVVDENQRCNDAHGIGCGFLVPSERERVVDYYEDGEWNIDLKRPLTIVDLQVWDELVTKLVDQELTHGRDEVFGRNNIPSSVEEMFCCRIEVKPKRTSLFRLFLLAGMVWALWRNRNKMVFEREFPCSPFVLLRDTVSFLQKWKVLLSEDEQIMLEKKVEEVQSWIFSFKSIDGRGSDIVVI</sequence>
<reference evidence="2" key="2">
    <citation type="submission" date="2019-07" db="EMBL/GenBank/DDBJ databases">
        <authorList>
            <person name="Seetharam A."/>
            <person name="Woodhouse M."/>
            <person name="Cannon E."/>
        </authorList>
    </citation>
    <scope>NUCLEOTIDE SEQUENCE [LARGE SCALE GENOMIC DNA]</scope>
    <source>
        <strain evidence="2">cv. B73</strain>
    </source>
</reference>
<dbReference type="Gramene" id="Zm00001eb395010_T001">
    <property type="protein sequence ID" value="Zm00001eb395010_P001"/>
    <property type="gene ID" value="Zm00001eb395010"/>
</dbReference>
<feature type="region of interest" description="Disordered" evidence="1">
    <location>
        <begin position="17"/>
        <end position="49"/>
    </location>
</feature>
<organism evidence="2 3">
    <name type="scientific">Zea mays</name>
    <name type="common">Maize</name>
    <dbReference type="NCBI Taxonomy" id="4577"/>
    <lineage>
        <taxon>Eukaryota</taxon>
        <taxon>Viridiplantae</taxon>
        <taxon>Streptophyta</taxon>
        <taxon>Embryophyta</taxon>
        <taxon>Tracheophyta</taxon>
        <taxon>Spermatophyta</taxon>
        <taxon>Magnoliopsida</taxon>
        <taxon>Liliopsida</taxon>
        <taxon>Poales</taxon>
        <taxon>Poaceae</taxon>
        <taxon>PACMAD clade</taxon>
        <taxon>Panicoideae</taxon>
        <taxon>Andropogonodae</taxon>
        <taxon>Andropogoneae</taxon>
        <taxon>Tripsacinae</taxon>
        <taxon>Zea</taxon>
    </lineage>
</organism>
<dbReference type="InParanoid" id="A0A804R8C1"/>